<accession>A0A383A0R1</accession>
<dbReference type="GO" id="GO:0008299">
    <property type="term" value="P:isoprenoid biosynthetic process"/>
    <property type="evidence" value="ECO:0007669"/>
    <property type="project" value="UniProtKB-ARBA"/>
</dbReference>
<feature type="non-terminal residue" evidence="2">
    <location>
        <position position="236"/>
    </location>
</feature>
<evidence type="ECO:0008006" key="3">
    <source>
        <dbReference type="Google" id="ProtNLM"/>
    </source>
</evidence>
<dbReference type="InterPro" id="IPR008949">
    <property type="entry name" value="Isoprenoid_synthase_dom_sf"/>
</dbReference>
<dbReference type="EMBL" id="UINC01188094">
    <property type="protein sequence ID" value="SVE01140.1"/>
    <property type="molecule type" value="Genomic_DNA"/>
</dbReference>
<evidence type="ECO:0000313" key="2">
    <source>
        <dbReference type="EMBL" id="SVE01140.1"/>
    </source>
</evidence>
<dbReference type="InterPro" id="IPR002060">
    <property type="entry name" value="Squ/phyt_synthse"/>
</dbReference>
<dbReference type="InterPro" id="IPR033904">
    <property type="entry name" value="Trans_IPPS_HH"/>
</dbReference>
<name>A0A383A0R1_9ZZZZ</name>
<evidence type="ECO:0000256" key="1">
    <source>
        <dbReference type="ARBA" id="ARBA00022679"/>
    </source>
</evidence>
<dbReference type="PROSITE" id="PS01045">
    <property type="entry name" value="SQUALEN_PHYTOEN_SYN_2"/>
    <property type="match status" value="1"/>
</dbReference>
<reference evidence="2" key="1">
    <citation type="submission" date="2018-05" db="EMBL/GenBank/DDBJ databases">
        <authorList>
            <person name="Lanie J.A."/>
            <person name="Ng W.-L."/>
            <person name="Kazmierczak K.M."/>
            <person name="Andrzejewski T.M."/>
            <person name="Davidsen T.M."/>
            <person name="Wayne K.J."/>
            <person name="Tettelin H."/>
            <person name="Glass J.I."/>
            <person name="Rusch D."/>
            <person name="Podicherti R."/>
            <person name="Tsui H.-C.T."/>
            <person name="Winkler M.E."/>
        </authorList>
    </citation>
    <scope>NUCLEOTIDE SEQUENCE</scope>
</reference>
<dbReference type="InterPro" id="IPR044843">
    <property type="entry name" value="Trans_IPPS_bact-type"/>
</dbReference>
<dbReference type="PROSITE" id="PS01044">
    <property type="entry name" value="SQUALEN_PHYTOEN_SYN_1"/>
    <property type="match status" value="1"/>
</dbReference>
<dbReference type="SUPFAM" id="SSF48576">
    <property type="entry name" value="Terpenoid synthases"/>
    <property type="match status" value="1"/>
</dbReference>
<dbReference type="SFLD" id="SFLDS00005">
    <property type="entry name" value="Isoprenoid_Synthase_Type_I"/>
    <property type="match status" value="1"/>
</dbReference>
<dbReference type="SFLD" id="SFLDG01018">
    <property type="entry name" value="Squalene/Phytoene_Synthase_Lik"/>
    <property type="match status" value="1"/>
</dbReference>
<dbReference type="SFLD" id="SFLDG01212">
    <property type="entry name" value="Phytoene_synthase_like"/>
    <property type="match status" value="1"/>
</dbReference>
<dbReference type="AlphaFoldDB" id="A0A383A0R1"/>
<dbReference type="Gene3D" id="1.10.600.10">
    <property type="entry name" value="Farnesyl Diphosphate Synthase"/>
    <property type="match status" value="1"/>
</dbReference>
<proteinExistence type="predicted"/>
<dbReference type="CDD" id="cd00683">
    <property type="entry name" value="Trans_IPPS_HH"/>
    <property type="match status" value="1"/>
</dbReference>
<dbReference type="Pfam" id="PF00494">
    <property type="entry name" value="SQS_PSY"/>
    <property type="match status" value="1"/>
</dbReference>
<sequence>MQTSQAITRRSDSNLAFSFIALGREKKAAMSVLYAFCREVDDIADEDSCSVEERRVALADWREDVRLACNGGNPRIPVNRELRLVAEKYSLPFELFEELIRGVETDLDQCRYETLEDLDQYCYRVASVVGLLSIEIFGYRDPASRDYAVHLGKALQMTNILRDIRNDAERGRIYLPREELDRCGVDEESLLALHYSPEFHQAAASMAVRARNHYQKASGLLSVEDRRTMVAAESMG</sequence>
<dbReference type="GO" id="GO:0004311">
    <property type="term" value="F:geranylgeranyl diphosphate synthase activity"/>
    <property type="evidence" value="ECO:0007669"/>
    <property type="project" value="InterPro"/>
</dbReference>
<dbReference type="GO" id="GO:0051996">
    <property type="term" value="F:squalene synthase [NAD(P)H] activity"/>
    <property type="evidence" value="ECO:0007669"/>
    <property type="project" value="InterPro"/>
</dbReference>
<gene>
    <name evidence="2" type="ORF">METZ01_LOCUS453994</name>
</gene>
<dbReference type="InterPro" id="IPR019845">
    <property type="entry name" value="Squalene/phytoene_synthase_CS"/>
</dbReference>
<organism evidence="2">
    <name type="scientific">marine metagenome</name>
    <dbReference type="NCBI Taxonomy" id="408172"/>
    <lineage>
        <taxon>unclassified sequences</taxon>
        <taxon>metagenomes</taxon>
        <taxon>ecological metagenomes</taxon>
    </lineage>
</organism>
<keyword evidence="1" id="KW-0808">Transferase</keyword>
<dbReference type="PANTHER" id="PTHR31480">
    <property type="entry name" value="BIFUNCTIONAL LYCOPENE CYCLASE/PHYTOENE SYNTHASE"/>
    <property type="match status" value="1"/>
</dbReference>
<protein>
    <recommendedName>
        <fullName evidence="3">Squalene synthase HpnD</fullName>
    </recommendedName>
</protein>